<dbReference type="InterPro" id="IPR036661">
    <property type="entry name" value="Luciferase-like_sf"/>
</dbReference>
<reference evidence="1 2" key="1">
    <citation type="submission" date="2024-03" db="EMBL/GenBank/DDBJ databases">
        <title>Natural products discovery in diverse microorganisms through a two-stage MS feature dereplication strategy.</title>
        <authorList>
            <person name="Zhang R."/>
        </authorList>
    </citation>
    <scope>NUCLEOTIDE SEQUENCE [LARGE SCALE GENOMIC DNA]</scope>
    <source>
        <strain evidence="1 2">18930</strain>
    </source>
</reference>
<name>A0ABZ2PHQ9_9NOCA</name>
<accession>A0ABZ2PHQ9</accession>
<keyword evidence="2" id="KW-1185">Reference proteome</keyword>
<dbReference type="EMBL" id="CP147846">
    <property type="protein sequence ID" value="WXG68686.1"/>
    <property type="molecule type" value="Genomic_DNA"/>
</dbReference>
<gene>
    <name evidence="1" type="ORF">WDS16_26470</name>
</gene>
<dbReference type="RefSeq" id="WP_338889056.1">
    <property type="nucleotide sequence ID" value="NZ_CP147846.1"/>
</dbReference>
<dbReference type="SUPFAM" id="SSF51679">
    <property type="entry name" value="Bacterial luciferase-like"/>
    <property type="match status" value="1"/>
</dbReference>
<dbReference type="Proteomes" id="UP001432000">
    <property type="component" value="Chromosome"/>
</dbReference>
<protein>
    <submittedName>
        <fullName evidence="1">Uncharacterized protein</fullName>
    </submittedName>
</protein>
<evidence type="ECO:0000313" key="1">
    <source>
        <dbReference type="EMBL" id="WXG68686.1"/>
    </source>
</evidence>
<sequence length="141" mass="15272">MSQATRRIAEVRCGEWHEITPTPEDVQTVRVCATDLGEALITTARIRDEAHQAERKIAVYLDVVYHVADDARKARQEAAPYTGQASPRTVMYIGTRAGLTGLIDDIAAADVADGVTLLPLLPTPRSAEIVRPSEPGPRISA</sequence>
<proteinExistence type="predicted"/>
<evidence type="ECO:0000313" key="2">
    <source>
        <dbReference type="Proteomes" id="UP001432000"/>
    </source>
</evidence>
<organism evidence="1 2">
    <name type="scientific">Rhodococcus sovatensis</name>
    <dbReference type="NCBI Taxonomy" id="1805840"/>
    <lineage>
        <taxon>Bacteria</taxon>
        <taxon>Bacillati</taxon>
        <taxon>Actinomycetota</taxon>
        <taxon>Actinomycetes</taxon>
        <taxon>Mycobacteriales</taxon>
        <taxon>Nocardiaceae</taxon>
        <taxon>Rhodococcus</taxon>
    </lineage>
</organism>